<gene>
    <name evidence="2" type="ORF">SPACI_042040</name>
</gene>
<dbReference type="Pfam" id="PF07872">
    <property type="entry name" value="DUF1659"/>
    <property type="match status" value="1"/>
</dbReference>
<keyword evidence="3" id="KW-1185">Reference proteome</keyword>
<evidence type="ECO:0000313" key="3">
    <source>
        <dbReference type="Proteomes" id="UP000216052"/>
    </source>
</evidence>
<proteinExistence type="predicted"/>
<evidence type="ECO:0000313" key="2">
    <source>
        <dbReference type="EMBL" id="XFO74095.1"/>
    </source>
</evidence>
<dbReference type="InterPro" id="IPR012454">
    <property type="entry name" value="DUF1659"/>
</dbReference>
<name>A0ABZ3J7P7_SPOA4</name>
<dbReference type="Proteomes" id="UP000216052">
    <property type="component" value="Chromosome"/>
</dbReference>
<dbReference type="EMBL" id="CP155571">
    <property type="protein sequence ID" value="XFO74095.1"/>
    <property type="molecule type" value="Genomic_DNA"/>
</dbReference>
<organism evidence="2 3">
    <name type="scientific">Sporomusa acidovorans (strain ATCC 49682 / DSM 3132 / Mol)</name>
    <dbReference type="NCBI Taxonomy" id="1123286"/>
    <lineage>
        <taxon>Bacteria</taxon>
        <taxon>Bacillati</taxon>
        <taxon>Bacillota</taxon>
        <taxon>Negativicutes</taxon>
        <taxon>Selenomonadales</taxon>
        <taxon>Sporomusaceae</taxon>
        <taxon>Sporomusa</taxon>
    </lineage>
</organism>
<evidence type="ECO:0000259" key="1">
    <source>
        <dbReference type="Pfam" id="PF07872"/>
    </source>
</evidence>
<feature type="domain" description="DUF1659" evidence="1">
    <location>
        <begin position="2"/>
        <end position="73"/>
    </location>
</feature>
<protein>
    <recommendedName>
        <fullName evidence="1">DUF1659 domain-containing protein</fullName>
    </recommendedName>
</protein>
<dbReference type="RefSeq" id="WP_093793020.1">
    <property type="nucleotide sequence ID" value="NZ_CP155571.1"/>
</dbReference>
<reference evidence="2" key="1">
    <citation type="submission" date="2024-05" db="EMBL/GenBank/DDBJ databases">
        <title>Isolation and characterization of Sporomusa carbonis sp. nov., a carboxydotrophic hydrogenogen in the genus of Sporomusa isolated from a charcoal burning pile.</title>
        <authorList>
            <person name="Boeer T."/>
            <person name="Rosenbaum F."/>
            <person name="Eysell L."/>
            <person name="Mueller V."/>
            <person name="Daniel R."/>
            <person name="Poehlein A."/>
        </authorList>
    </citation>
    <scope>NUCLEOTIDE SEQUENCE [LARGE SCALE GENOMIC DNA]</scope>
    <source>
        <strain evidence="2">DSM 3132</strain>
    </source>
</reference>
<sequence>MAVVKMPQSGKMILKVQTGVNAAGNPVFRLRTFNNIKASAADADVFAVAQGLAGLQKHTLVDTVRQDLNSLVNQ</sequence>
<accession>A0ABZ3J7P7</accession>